<name>X0TRJ3_9ZZZZ</name>
<reference evidence="1" key="1">
    <citation type="journal article" date="2014" name="Front. Microbiol.">
        <title>High frequency of phylogenetically diverse reductive dehalogenase-homologous genes in deep subseafloor sedimentary metagenomes.</title>
        <authorList>
            <person name="Kawai M."/>
            <person name="Futagami T."/>
            <person name="Toyoda A."/>
            <person name="Takaki Y."/>
            <person name="Nishi S."/>
            <person name="Hori S."/>
            <person name="Arai W."/>
            <person name="Tsubouchi T."/>
            <person name="Morono Y."/>
            <person name="Uchiyama I."/>
            <person name="Ito T."/>
            <person name="Fujiyama A."/>
            <person name="Inagaki F."/>
            <person name="Takami H."/>
        </authorList>
    </citation>
    <scope>NUCLEOTIDE SEQUENCE</scope>
    <source>
        <strain evidence="1">Expedition CK06-06</strain>
    </source>
</reference>
<dbReference type="AlphaFoldDB" id="X0TRJ3"/>
<comment type="caution">
    <text evidence="1">The sequence shown here is derived from an EMBL/GenBank/DDBJ whole genome shotgun (WGS) entry which is preliminary data.</text>
</comment>
<accession>X0TRJ3</accession>
<feature type="non-terminal residue" evidence="1">
    <location>
        <position position="1"/>
    </location>
</feature>
<organism evidence="1">
    <name type="scientific">marine sediment metagenome</name>
    <dbReference type="NCBI Taxonomy" id="412755"/>
    <lineage>
        <taxon>unclassified sequences</taxon>
        <taxon>metagenomes</taxon>
        <taxon>ecological metagenomes</taxon>
    </lineage>
</organism>
<evidence type="ECO:0000313" key="1">
    <source>
        <dbReference type="EMBL" id="GAF96188.1"/>
    </source>
</evidence>
<proteinExistence type="predicted"/>
<dbReference type="EMBL" id="BARS01015951">
    <property type="protein sequence ID" value="GAF96188.1"/>
    <property type="molecule type" value="Genomic_DNA"/>
</dbReference>
<sequence length="42" mass="4873">DYVVFQLANDIAFDERFQFIIHNLMAAIDYHCDIHYAVTPAA</sequence>
<protein>
    <submittedName>
        <fullName evidence="1">Uncharacterized protein</fullName>
    </submittedName>
</protein>
<gene>
    <name evidence="1" type="ORF">S01H1_26327</name>
</gene>